<evidence type="ECO:0000259" key="8">
    <source>
        <dbReference type="PROSITE" id="PS50909"/>
    </source>
</evidence>
<evidence type="ECO:0000256" key="4">
    <source>
        <dbReference type="ARBA" id="ARBA00022927"/>
    </source>
</evidence>
<evidence type="ECO:0000256" key="3">
    <source>
        <dbReference type="ARBA" id="ARBA00022448"/>
    </source>
</evidence>
<feature type="region of interest" description="Disordered" evidence="6">
    <location>
        <begin position="318"/>
        <end position="391"/>
    </location>
</feature>
<dbReference type="Gene3D" id="1.20.58.160">
    <property type="match status" value="1"/>
</dbReference>
<feature type="compositionally biased region" description="Acidic residues" evidence="6">
    <location>
        <begin position="319"/>
        <end position="330"/>
    </location>
</feature>
<dbReference type="GO" id="GO:0043130">
    <property type="term" value="F:ubiquitin binding"/>
    <property type="evidence" value="ECO:0007669"/>
    <property type="project" value="InterPro"/>
</dbReference>
<reference evidence="9" key="2">
    <citation type="submission" date="2013-04" db="UniProtKB">
        <authorList>
            <consortium name="EnsemblPlants"/>
        </authorList>
    </citation>
    <scope>IDENTIFICATION</scope>
</reference>
<dbReference type="GO" id="GO:0005737">
    <property type="term" value="C:cytoplasm"/>
    <property type="evidence" value="ECO:0007669"/>
    <property type="project" value="UniProtKB-ARBA"/>
</dbReference>
<dbReference type="FunFam" id="1.25.40.90:FF:000028">
    <property type="entry name" value="TOM1-like protein 2"/>
    <property type="match status" value="1"/>
</dbReference>
<feature type="region of interest" description="Disordered" evidence="6">
    <location>
        <begin position="408"/>
        <end position="566"/>
    </location>
</feature>
<dbReference type="InterPro" id="IPR038425">
    <property type="entry name" value="GAT_sf"/>
</dbReference>
<accession>J3M630</accession>
<dbReference type="HOGENOM" id="CLU_026748_2_1_1"/>
<evidence type="ECO:0000313" key="10">
    <source>
        <dbReference type="Proteomes" id="UP000006038"/>
    </source>
</evidence>
<evidence type="ECO:0000313" key="9">
    <source>
        <dbReference type="EnsemblPlants" id="OB05G20540.1"/>
    </source>
</evidence>
<dbReference type="GeneID" id="102714096"/>
<dbReference type="PROSITE" id="PS50179">
    <property type="entry name" value="VHS"/>
    <property type="match status" value="1"/>
</dbReference>
<sequence length="604" mass="64829">MAAASSSSPAGRADKATSELLLGPDWTLNIDICDALNSDHGQAKEVIKALKKRLQHKNSKVQFFALTLLETIMKNCGDHVHSQVAERDILQEMIKIVKKKTDMQLRDKILVLLESWQEAFGENGGRHPQYYWAYAEIKKMGLEFPQRSPDAAPILTPITRPGSLEPYHQPSHGMPVNSSSRLDEAMSSSGPSLSSLDLERMLSTVELLSEMLKAVNPHDRRAVNDEIITELVKQCRSDQKKIVSLVTSLRDEELLGQALDLNDRMQTLLTKHDAIASGSPLPDEEAVVMNEAPAETTSTTVATGAPRAAVAAIVPTNVFDEEDEDEDDEFSQLARRNSKLRSRNAESTSSGVGTSLSTTHDDGITSSASSGASTVSPPVQCNALALPDPPAPVRTAEEQVMSDLLALTVSSNPSPPHTPPTPQAALNQGGFPAANDHPQPSYSNQGLGAAPYSSYVAPWAQPQPQPQTAGVELQQQPPPQSQLPHNSSPYPPPPWASEDTTESNPFIAASVPPHTSTSSSSVNSPPLNLRPLQQSHSFGVPPRNAVSQSPINGSTKQPMSAGARRPSYVSSNKYFDDLFEKNADGSLMKLGTSIGGGASSPYKA</sequence>
<dbReference type="eggNOG" id="KOG1087">
    <property type="taxonomic scope" value="Eukaryota"/>
</dbReference>
<name>J3M630_ORYBR</name>
<feature type="compositionally biased region" description="Low complexity" evidence="6">
    <location>
        <begin position="510"/>
        <end position="529"/>
    </location>
</feature>
<keyword evidence="3" id="KW-0813">Transport</keyword>
<dbReference type="Gene3D" id="1.25.40.90">
    <property type="match status" value="1"/>
</dbReference>
<feature type="domain" description="VHS" evidence="7">
    <location>
        <begin position="16"/>
        <end position="145"/>
    </location>
</feature>
<dbReference type="EnsemblPlants" id="OB05G20540.1">
    <property type="protein sequence ID" value="OB05G20540.1"/>
    <property type="gene ID" value="OB05G20540"/>
</dbReference>
<evidence type="ECO:0000256" key="2">
    <source>
        <dbReference type="ARBA" id="ARBA00007708"/>
    </source>
</evidence>
<dbReference type="CDD" id="cd14231">
    <property type="entry name" value="GAT_GGA-like_plant"/>
    <property type="match status" value="1"/>
</dbReference>
<feature type="compositionally biased region" description="Pro residues" evidence="6">
    <location>
        <begin position="413"/>
        <end position="422"/>
    </location>
</feature>
<dbReference type="GO" id="GO:0035091">
    <property type="term" value="F:phosphatidylinositol binding"/>
    <property type="evidence" value="ECO:0007669"/>
    <property type="project" value="InterPro"/>
</dbReference>
<dbReference type="PANTHER" id="PTHR45898">
    <property type="entry name" value="TOM1-LIKE PROTEIN"/>
    <property type="match status" value="1"/>
</dbReference>
<dbReference type="CDD" id="cd03561">
    <property type="entry name" value="VHS"/>
    <property type="match status" value="1"/>
</dbReference>
<dbReference type="InterPro" id="IPR002014">
    <property type="entry name" value="VHS_dom"/>
</dbReference>
<evidence type="ECO:0000259" key="7">
    <source>
        <dbReference type="PROSITE" id="PS50179"/>
    </source>
</evidence>
<keyword evidence="4" id="KW-0653">Protein transport</keyword>
<dbReference type="Pfam" id="PF03127">
    <property type="entry name" value="GAT"/>
    <property type="match status" value="1"/>
</dbReference>
<dbReference type="InterPro" id="IPR044836">
    <property type="entry name" value="TOL_plant"/>
</dbReference>
<reference evidence="9" key="1">
    <citation type="journal article" date="2013" name="Nat. Commun.">
        <title>Whole-genome sequencing of Oryza brachyantha reveals mechanisms underlying Oryza genome evolution.</title>
        <authorList>
            <person name="Chen J."/>
            <person name="Huang Q."/>
            <person name="Gao D."/>
            <person name="Wang J."/>
            <person name="Lang Y."/>
            <person name="Liu T."/>
            <person name="Li B."/>
            <person name="Bai Z."/>
            <person name="Luis Goicoechea J."/>
            <person name="Liang C."/>
            <person name="Chen C."/>
            <person name="Zhang W."/>
            <person name="Sun S."/>
            <person name="Liao Y."/>
            <person name="Zhang X."/>
            <person name="Yang L."/>
            <person name="Song C."/>
            <person name="Wang M."/>
            <person name="Shi J."/>
            <person name="Liu G."/>
            <person name="Liu J."/>
            <person name="Zhou H."/>
            <person name="Zhou W."/>
            <person name="Yu Q."/>
            <person name="An N."/>
            <person name="Chen Y."/>
            <person name="Cai Q."/>
            <person name="Wang B."/>
            <person name="Liu B."/>
            <person name="Min J."/>
            <person name="Huang Y."/>
            <person name="Wu H."/>
            <person name="Li Z."/>
            <person name="Zhang Y."/>
            <person name="Yin Y."/>
            <person name="Song W."/>
            <person name="Jiang J."/>
            <person name="Jackson S.A."/>
            <person name="Wing R.A."/>
            <person name="Wang J."/>
            <person name="Chen M."/>
        </authorList>
    </citation>
    <scope>NUCLEOTIDE SEQUENCE [LARGE SCALE GENOMIC DNA]</scope>
    <source>
        <strain evidence="9">cv. IRGC 101232</strain>
    </source>
</reference>
<feature type="compositionally biased region" description="Low complexity" evidence="6">
    <location>
        <begin position="347"/>
        <end position="379"/>
    </location>
</feature>
<evidence type="ECO:0000256" key="1">
    <source>
        <dbReference type="ARBA" id="ARBA00004170"/>
    </source>
</evidence>
<protein>
    <recommendedName>
        <fullName evidence="11">VHS domain-containing protein</fullName>
    </recommendedName>
</protein>
<dbReference type="GO" id="GO:0043328">
    <property type="term" value="P:protein transport to vacuole involved in ubiquitin-dependent protein catabolic process via the multivesicular body sorting pathway"/>
    <property type="evidence" value="ECO:0007669"/>
    <property type="project" value="InterPro"/>
</dbReference>
<comment type="subcellular location">
    <subcellularLocation>
        <location evidence="1">Membrane</location>
        <topology evidence="1">Peripheral membrane protein</topology>
    </subcellularLocation>
</comment>
<dbReference type="Pfam" id="PF00790">
    <property type="entry name" value="VHS"/>
    <property type="match status" value="1"/>
</dbReference>
<evidence type="ECO:0000256" key="5">
    <source>
        <dbReference type="ARBA" id="ARBA00023136"/>
    </source>
</evidence>
<dbReference type="PANTHER" id="PTHR45898:SF2">
    <property type="entry name" value="TOM1-LIKE PROTEIN 6"/>
    <property type="match status" value="1"/>
</dbReference>
<dbReference type="OrthoDB" id="2018246at2759"/>
<dbReference type="Gramene" id="OB05G20540.1">
    <property type="protein sequence ID" value="OB05G20540.1"/>
    <property type="gene ID" value="OB05G20540"/>
</dbReference>
<feature type="domain" description="GAT" evidence="8">
    <location>
        <begin position="189"/>
        <end position="277"/>
    </location>
</feature>
<dbReference type="SMART" id="SM00288">
    <property type="entry name" value="VHS"/>
    <property type="match status" value="1"/>
</dbReference>
<comment type="similarity">
    <text evidence="2">Belongs to the TOM1 family.</text>
</comment>
<organism evidence="9">
    <name type="scientific">Oryza brachyantha</name>
    <name type="common">malo sina</name>
    <dbReference type="NCBI Taxonomy" id="4533"/>
    <lineage>
        <taxon>Eukaryota</taxon>
        <taxon>Viridiplantae</taxon>
        <taxon>Streptophyta</taxon>
        <taxon>Embryophyta</taxon>
        <taxon>Tracheophyta</taxon>
        <taxon>Spermatophyta</taxon>
        <taxon>Magnoliopsida</taxon>
        <taxon>Liliopsida</taxon>
        <taxon>Poales</taxon>
        <taxon>Poaceae</taxon>
        <taxon>BOP clade</taxon>
        <taxon>Oryzoideae</taxon>
        <taxon>Oryzeae</taxon>
        <taxon>Oryzinae</taxon>
        <taxon>Oryza</taxon>
    </lineage>
</organism>
<dbReference type="OMA" id="VICGWEL"/>
<dbReference type="KEGG" id="obr:102714096"/>
<dbReference type="InterPro" id="IPR004152">
    <property type="entry name" value="GAT_dom"/>
</dbReference>
<dbReference type="Proteomes" id="UP000006038">
    <property type="component" value="Chromosome 5"/>
</dbReference>
<dbReference type="InterPro" id="IPR008942">
    <property type="entry name" value="ENTH_VHS"/>
</dbReference>
<feature type="region of interest" description="Disordered" evidence="6">
    <location>
        <begin position="163"/>
        <end position="193"/>
    </location>
</feature>
<evidence type="ECO:0000256" key="6">
    <source>
        <dbReference type="SAM" id="MobiDB-lite"/>
    </source>
</evidence>
<dbReference type="PROSITE" id="PS50909">
    <property type="entry name" value="GAT"/>
    <property type="match status" value="1"/>
</dbReference>
<evidence type="ECO:0008006" key="11">
    <source>
        <dbReference type="Google" id="ProtNLM"/>
    </source>
</evidence>
<keyword evidence="5" id="KW-0472">Membrane</keyword>
<feature type="compositionally biased region" description="Polar residues" evidence="6">
    <location>
        <begin position="545"/>
        <end position="558"/>
    </location>
</feature>
<dbReference type="SUPFAM" id="SSF48464">
    <property type="entry name" value="ENTH/VHS domain"/>
    <property type="match status" value="1"/>
</dbReference>
<dbReference type="AlphaFoldDB" id="J3M630"/>
<proteinExistence type="inferred from homology"/>
<dbReference type="GO" id="GO:0016020">
    <property type="term" value="C:membrane"/>
    <property type="evidence" value="ECO:0007669"/>
    <property type="project" value="UniProtKB-SubCell"/>
</dbReference>
<dbReference type="SUPFAM" id="SSF89009">
    <property type="entry name" value="GAT-like domain"/>
    <property type="match status" value="1"/>
</dbReference>
<keyword evidence="10" id="KW-1185">Reference proteome</keyword>